<feature type="transmembrane region" description="Helical" evidence="6">
    <location>
        <begin position="44"/>
        <end position="64"/>
    </location>
</feature>
<evidence type="ECO:0000256" key="5">
    <source>
        <dbReference type="ARBA" id="ARBA00023136"/>
    </source>
</evidence>
<protein>
    <submittedName>
        <fullName evidence="7">Uncharacterized protein</fullName>
    </submittedName>
</protein>
<dbReference type="EMBL" id="MU865381">
    <property type="protein sequence ID" value="KAK4224851.1"/>
    <property type="molecule type" value="Genomic_DNA"/>
</dbReference>
<reference evidence="7" key="1">
    <citation type="journal article" date="2023" name="Mol. Phylogenet. Evol.">
        <title>Genome-scale phylogeny and comparative genomics of the fungal order Sordariales.</title>
        <authorList>
            <person name="Hensen N."/>
            <person name="Bonometti L."/>
            <person name="Westerberg I."/>
            <person name="Brannstrom I.O."/>
            <person name="Guillou S."/>
            <person name="Cros-Aarteil S."/>
            <person name="Calhoun S."/>
            <person name="Haridas S."/>
            <person name="Kuo A."/>
            <person name="Mondo S."/>
            <person name="Pangilinan J."/>
            <person name="Riley R."/>
            <person name="LaButti K."/>
            <person name="Andreopoulos B."/>
            <person name="Lipzen A."/>
            <person name="Chen C."/>
            <person name="Yan M."/>
            <person name="Daum C."/>
            <person name="Ng V."/>
            <person name="Clum A."/>
            <person name="Steindorff A."/>
            <person name="Ohm R.A."/>
            <person name="Martin F."/>
            <person name="Silar P."/>
            <person name="Natvig D.O."/>
            <person name="Lalanne C."/>
            <person name="Gautier V."/>
            <person name="Ament-Velasquez S.L."/>
            <person name="Kruys A."/>
            <person name="Hutchinson M.I."/>
            <person name="Powell A.J."/>
            <person name="Barry K."/>
            <person name="Miller A.N."/>
            <person name="Grigoriev I.V."/>
            <person name="Debuchy R."/>
            <person name="Gladieux P."/>
            <person name="Hiltunen Thoren M."/>
            <person name="Johannesson H."/>
        </authorList>
    </citation>
    <scope>NUCLEOTIDE SEQUENCE</scope>
    <source>
        <strain evidence="7">CBS 990.96</strain>
    </source>
</reference>
<keyword evidence="8" id="KW-1185">Reference proteome</keyword>
<accession>A0AAN7GQW6</accession>
<dbReference type="GO" id="GO:0005789">
    <property type="term" value="C:endoplasmic reticulum membrane"/>
    <property type="evidence" value="ECO:0007669"/>
    <property type="project" value="UniProtKB-SubCell"/>
</dbReference>
<keyword evidence="4 6" id="KW-1133">Transmembrane helix</keyword>
<evidence type="ECO:0000313" key="8">
    <source>
        <dbReference type="Proteomes" id="UP001301958"/>
    </source>
</evidence>
<keyword evidence="5 6" id="KW-0472">Membrane</keyword>
<comment type="caution">
    <text evidence="7">The sequence shown here is derived from an EMBL/GenBank/DDBJ whole genome shotgun (WGS) entry which is preliminary data.</text>
</comment>
<gene>
    <name evidence="7" type="ORF">QBC38DRAFT_484394</name>
</gene>
<keyword evidence="3" id="KW-0256">Endoplasmic reticulum</keyword>
<proteinExistence type="predicted"/>
<dbReference type="AlphaFoldDB" id="A0AAN7GQW6"/>
<dbReference type="Pfam" id="PF11779">
    <property type="entry name" value="SPT_ssu-like"/>
    <property type="match status" value="1"/>
</dbReference>
<evidence type="ECO:0000256" key="1">
    <source>
        <dbReference type="ARBA" id="ARBA00004477"/>
    </source>
</evidence>
<comment type="subcellular location">
    <subcellularLocation>
        <location evidence="1">Endoplasmic reticulum membrane</location>
        <topology evidence="1">Multi-pass membrane protein</topology>
    </subcellularLocation>
</comment>
<evidence type="ECO:0000256" key="3">
    <source>
        <dbReference type="ARBA" id="ARBA00022824"/>
    </source>
</evidence>
<name>A0AAN7GQW6_9PEZI</name>
<dbReference type="Proteomes" id="UP001301958">
    <property type="component" value="Unassembled WGS sequence"/>
</dbReference>
<organism evidence="7 8">
    <name type="scientific">Podospora fimiseda</name>
    <dbReference type="NCBI Taxonomy" id="252190"/>
    <lineage>
        <taxon>Eukaryota</taxon>
        <taxon>Fungi</taxon>
        <taxon>Dikarya</taxon>
        <taxon>Ascomycota</taxon>
        <taxon>Pezizomycotina</taxon>
        <taxon>Sordariomycetes</taxon>
        <taxon>Sordariomycetidae</taxon>
        <taxon>Sordariales</taxon>
        <taxon>Podosporaceae</taxon>
        <taxon>Podospora</taxon>
    </lineage>
</organism>
<keyword evidence="2 6" id="KW-0812">Transmembrane</keyword>
<evidence type="ECO:0000256" key="6">
    <source>
        <dbReference type="SAM" id="Phobius"/>
    </source>
</evidence>
<dbReference type="InterPro" id="IPR024512">
    <property type="entry name" value="Ser_palmitoyltrfase_ssu-like"/>
</dbReference>
<evidence type="ECO:0000313" key="7">
    <source>
        <dbReference type="EMBL" id="KAK4224851.1"/>
    </source>
</evidence>
<reference evidence="7" key="2">
    <citation type="submission" date="2023-05" db="EMBL/GenBank/DDBJ databases">
        <authorList>
            <consortium name="Lawrence Berkeley National Laboratory"/>
            <person name="Steindorff A."/>
            <person name="Hensen N."/>
            <person name="Bonometti L."/>
            <person name="Westerberg I."/>
            <person name="Brannstrom I.O."/>
            <person name="Guillou S."/>
            <person name="Cros-Aarteil S."/>
            <person name="Calhoun S."/>
            <person name="Haridas S."/>
            <person name="Kuo A."/>
            <person name="Mondo S."/>
            <person name="Pangilinan J."/>
            <person name="Riley R."/>
            <person name="Labutti K."/>
            <person name="Andreopoulos B."/>
            <person name="Lipzen A."/>
            <person name="Chen C."/>
            <person name="Yanf M."/>
            <person name="Daum C."/>
            <person name="Ng V."/>
            <person name="Clum A."/>
            <person name="Ohm R."/>
            <person name="Martin F."/>
            <person name="Silar P."/>
            <person name="Natvig D."/>
            <person name="Lalanne C."/>
            <person name="Gautier V."/>
            <person name="Ament-Velasquez S.L."/>
            <person name="Kruys A."/>
            <person name="Hutchinson M.I."/>
            <person name="Powell A.J."/>
            <person name="Barry K."/>
            <person name="Miller A.N."/>
            <person name="Grigoriev I.V."/>
            <person name="Debuchy R."/>
            <person name="Gladieux P."/>
            <person name="Thoren M.H."/>
            <person name="Johannesson H."/>
        </authorList>
    </citation>
    <scope>NUCLEOTIDE SEQUENCE</scope>
    <source>
        <strain evidence="7">CBS 990.96</strain>
    </source>
</reference>
<evidence type="ECO:0000256" key="2">
    <source>
        <dbReference type="ARBA" id="ARBA00022692"/>
    </source>
</evidence>
<sequence>MSSTSSSSSSSSSLEKFSKWIQLKIYQLEVTLAVYMFTPAEKVVFYSILFLISSLTCIAMVLYFPQHVSFIVGRAWFYMHGDAAEGAVRAALAKTTGAILSSGTGKNIAAEATATFVREL</sequence>
<evidence type="ECO:0000256" key="4">
    <source>
        <dbReference type="ARBA" id="ARBA00022989"/>
    </source>
</evidence>